<proteinExistence type="predicted"/>
<dbReference type="InterPro" id="IPR051604">
    <property type="entry name" value="Ergot_Alk_Oxidoreductase"/>
</dbReference>
<reference evidence="3" key="1">
    <citation type="submission" date="2016-10" db="EMBL/GenBank/DDBJ databases">
        <authorList>
            <person name="Varghese N."/>
            <person name="Submissions S."/>
        </authorList>
    </citation>
    <scope>NUCLEOTIDE SEQUENCE [LARGE SCALE GENOMIC DNA]</scope>
    <source>
        <strain evidence="3">Ah-143</strain>
    </source>
</reference>
<dbReference type="Pfam" id="PF05368">
    <property type="entry name" value="NmrA"/>
    <property type="match status" value="1"/>
</dbReference>
<dbReference type="EMBL" id="FPAU01000002">
    <property type="protein sequence ID" value="SFT77458.1"/>
    <property type="molecule type" value="Genomic_DNA"/>
</dbReference>
<dbReference type="Gene3D" id="3.40.50.720">
    <property type="entry name" value="NAD(P)-binding Rossmann-like Domain"/>
    <property type="match status" value="1"/>
</dbReference>
<dbReference type="InterPro" id="IPR008030">
    <property type="entry name" value="NmrA-like"/>
</dbReference>
<dbReference type="Proteomes" id="UP000199187">
    <property type="component" value="Unassembled WGS sequence"/>
</dbReference>
<evidence type="ECO:0000313" key="2">
    <source>
        <dbReference type="EMBL" id="SFT77458.1"/>
    </source>
</evidence>
<name>A0A1I7ARA5_9ENTR</name>
<sequence length="288" mass="31072">MYVITGITGKVGGVVARTLLSKNLSVRGVMRNADKAGEWRALGCEVAIAEMDDAGALAEAFKGAKGVFILPPSDFDPAPGFPIACRIIDALVRAIRSAEPEKVVCLSTIGAQASQINLLTQRTLMEKALNGLELPVAFLRPGWFMENCALDVVSASEKGVIQSFLQPLDKAIPMVATADVGKLAASLLQQNWTGKRVVELEGPCRVSPNDIASTFSQILGRPVVAEAVARHAWETLFREQGHQFPSPRMQMINGFNEGWICFEGAEDVRVIGDTRLEEVLRSLLKAGN</sequence>
<dbReference type="AlphaFoldDB" id="A0A1I7ARA5"/>
<dbReference type="Gene3D" id="3.90.25.10">
    <property type="entry name" value="UDP-galactose 4-epimerase, domain 1"/>
    <property type="match status" value="1"/>
</dbReference>
<dbReference type="PANTHER" id="PTHR43162">
    <property type="match status" value="1"/>
</dbReference>
<dbReference type="PANTHER" id="PTHR43162:SF1">
    <property type="entry name" value="PRESTALK A DIFFERENTIATION PROTEIN A"/>
    <property type="match status" value="1"/>
</dbReference>
<organism evidence="2 3">
    <name type="scientific">Kosakonia arachidis</name>
    <dbReference type="NCBI Taxonomy" id="551989"/>
    <lineage>
        <taxon>Bacteria</taxon>
        <taxon>Pseudomonadati</taxon>
        <taxon>Pseudomonadota</taxon>
        <taxon>Gammaproteobacteria</taxon>
        <taxon>Enterobacterales</taxon>
        <taxon>Enterobacteriaceae</taxon>
        <taxon>Kosakonia</taxon>
    </lineage>
</organism>
<gene>
    <name evidence="2" type="ORF">SAMN05192562_10223</name>
</gene>
<accession>A0A1I7ARA5</accession>
<dbReference type="InterPro" id="IPR036291">
    <property type="entry name" value="NAD(P)-bd_dom_sf"/>
</dbReference>
<dbReference type="SUPFAM" id="SSF51735">
    <property type="entry name" value="NAD(P)-binding Rossmann-fold domains"/>
    <property type="match status" value="1"/>
</dbReference>
<protein>
    <submittedName>
        <fullName evidence="2">Uncharacterized conserved protein YbjT, contains NAD(P)-binding and DUF2867 domains</fullName>
    </submittedName>
</protein>
<dbReference type="OrthoDB" id="9798669at2"/>
<evidence type="ECO:0000313" key="3">
    <source>
        <dbReference type="Proteomes" id="UP000199187"/>
    </source>
</evidence>
<evidence type="ECO:0000259" key="1">
    <source>
        <dbReference type="Pfam" id="PF05368"/>
    </source>
</evidence>
<feature type="domain" description="NmrA-like" evidence="1">
    <location>
        <begin position="3"/>
        <end position="244"/>
    </location>
</feature>
<dbReference type="RefSeq" id="WP_090120765.1">
    <property type="nucleotide sequence ID" value="NZ_CP045300.1"/>
</dbReference>
<keyword evidence="3" id="KW-1185">Reference proteome</keyword>